<dbReference type="HOGENOM" id="CLU_1222584_0_0_2"/>
<dbReference type="STRING" id="572478.Vdis_2009"/>
<dbReference type="GeneID" id="9752959"/>
<name>E1QP16_VULDI</name>
<organism evidence="1 2">
    <name type="scientific">Vulcanisaeta distributa (strain DSM 14429 / JCM 11212 / NBRC 100878 / IC-017)</name>
    <dbReference type="NCBI Taxonomy" id="572478"/>
    <lineage>
        <taxon>Archaea</taxon>
        <taxon>Thermoproteota</taxon>
        <taxon>Thermoprotei</taxon>
        <taxon>Thermoproteales</taxon>
        <taxon>Thermoproteaceae</taxon>
        <taxon>Vulcanisaeta</taxon>
    </lineage>
</organism>
<dbReference type="EMBL" id="CP002100">
    <property type="protein sequence ID" value="ADN51381.1"/>
    <property type="molecule type" value="Genomic_DNA"/>
</dbReference>
<dbReference type="KEGG" id="vdi:Vdis_2009"/>
<dbReference type="OrthoDB" id="29194at2157"/>
<evidence type="ECO:0000313" key="1">
    <source>
        <dbReference type="EMBL" id="ADN51381.1"/>
    </source>
</evidence>
<keyword evidence="2" id="KW-1185">Reference proteome</keyword>
<proteinExistence type="predicted"/>
<reference evidence="2" key="2">
    <citation type="journal article" date="2010" name="Stand. Genomic Sci.">
        <title>Complete genome sequence of Vulcanisaeta distributa type strain (IC-017T).</title>
        <authorList>
            <person name="Mavromatis K."/>
            <person name="Sikorski J."/>
            <person name="Pabst E."/>
            <person name="Teshima H."/>
            <person name="Lapidus A."/>
            <person name="Lucas S."/>
            <person name="Nolan M."/>
            <person name="Glavina Del Rio T."/>
            <person name="Cheng J."/>
            <person name="Bruce D."/>
            <person name="Goodwin L."/>
            <person name="Pitluck S."/>
            <person name="Liolios K."/>
            <person name="Ivanova N."/>
            <person name="Mikhailova N."/>
            <person name="Pati A."/>
            <person name="Chen A."/>
            <person name="Palaniappan K."/>
            <person name="Land M."/>
            <person name="Hauser L."/>
            <person name="Chang Y."/>
            <person name="Jeffries C."/>
            <person name="Rohde M."/>
            <person name="Spring S."/>
            <person name="Goker M."/>
            <person name="Wirth R."/>
            <person name="Woyke T."/>
            <person name="Bristow J."/>
            <person name="Eisen J."/>
            <person name="Markowitz V."/>
            <person name="Hugenholtz P."/>
            <person name="Klenk H."/>
            <person name="Kyrpides N."/>
        </authorList>
    </citation>
    <scope>NUCLEOTIDE SEQUENCE [LARGE SCALE GENOMIC DNA]</scope>
    <source>
        <strain evidence="2">DSM 14429 / JCM 11212 / NBRC 100878 / IC-017</strain>
    </source>
</reference>
<dbReference type="Proteomes" id="UP000006681">
    <property type="component" value="Chromosome"/>
</dbReference>
<dbReference type="AlphaFoldDB" id="E1QP16"/>
<protein>
    <submittedName>
        <fullName evidence="1">Uncharacterized protein</fullName>
    </submittedName>
</protein>
<evidence type="ECO:0000313" key="2">
    <source>
        <dbReference type="Proteomes" id="UP000006681"/>
    </source>
</evidence>
<reference evidence="1 2" key="1">
    <citation type="journal article" date="2010" name="Stand. Genomic Sci.">
        <title>Complete genome sequence of Vulcanisaeta distributa type strain (IC-017).</title>
        <authorList>
            <person name="Mavromatis K."/>
            <person name="Sikorski J."/>
            <person name="Pabst E."/>
            <person name="Teshima H."/>
            <person name="Lapidus A."/>
            <person name="Lucas S."/>
            <person name="Nolan M."/>
            <person name="Glavina Del Rio T."/>
            <person name="Cheng J.F."/>
            <person name="Bruce D."/>
            <person name="Goodwin L."/>
            <person name="Pitluck S."/>
            <person name="Liolios K."/>
            <person name="Ivanova N."/>
            <person name="Mikhailova N."/>
            <person name="Pati A."/>
            <person name="Chen A."/>
            <person name="Palaniappan K."/>
            <person name="Land M."/>
            <person name="Hauser L."/>
            <person name="Chang Y.J."/>
            <person name="Jeffries C.D."/>
            <person name="Rohde M."/>
            <person name="Spring S."/>
            <person name="Goker M."/>
            <person name="Wirth R."/>
            <person name="Woyke T."/>
            <person name="Bristow J."/>
            <person name="Eisen J.A."/>
            <person name="Markowitz V."/>
            <person name="Hugenholtz P."/>
            <person name="Klenk H.P."/>
            <person name="Kyrpides N.C."/>
        </authorList>
    </citation>
    <scope>NUCLEOTIDE SEQUENCE [LARGE SCALE GENOMIC DNA]</scope>
    <source>
        <strain evidence="2">DSM 14429 / JCM 11212 / NBRC 100878 / IC-017</strain>
    </source>
</reference>
<accession>E1QP16</accession>
<dbReference type="eggNOG" id="arCOG10867">
    <property type="taxonomic scope" value="Archaea"/>
</dbReference>
<gene>
    <name evidence="1" type="ordered locus">Vdis_2009</name>
</gene>
<sequence length="226" mass="26257">MIDDILNEMLKYLYQYDDYWIKNRVSNELRRIIEDLLNGRAEVIVRRTESSLIIAVRGSHVTLEIIRNRDVIVQILNDFPGTTMRIPDVFKEFVKNRNRYEELAKMLLAAKLGLANTDEGENKDKPRMRTTRLWQAVFWALLYPGDVYISIKSINVNVEDVTITWSFTANNHVSYKENALKIAKDLDEKTLLIFLLTSILGDGYANAYLRRSRLRARIEITVNAAS</sequence>
<dbReference type="RefSeq" id="WP_013337106.1">
    <property type="nucleotide sequence ID" value="NC_014537.1"/>
</dbReference>